<keyword evidence="1" id="KW-0812">Transmembrane</keyword>
<name>A0A1C3XFN5_9HYPH</name>
<sequence length="59" mass="6676">MNDYVCHIATLWFEYSVQLRFAVMTKFLVAAYAAIFLSLASHNLSMSIPNRVSDSFRGA</sequence>
<keyword evidence="1" id="KW-0472">Membrane</keyword>
<dbReference type="EMBL" id="FMAF01000036">
    <property type="protein sequence ID" value="SCB50965.1"/>
    <property type="molecule type" value="Genomic_DNA"/>
</dbReference>
<evidence type="ECO:0000256" key="1">
    <source>
        <dbReference type="SAM" id="Phobius"/>
    </source>
</evidence>
<evidence type="ECO:0000313" key="2">
    <source>
        <dbReference type="EMBL" id="SCB50965.1"/>
    </source>
</evidence>
<dbReference type="Proteomes" id="UP000199205">
    <property type="component" value="Unassembled WGS sequence"/>
</dbReference>
<evidence type="ECO:0000313" key="3">
    <source>
        <dbReference type="Proteomes" id="UP000199205"/>
    </source>
</evidence>
<organism evidence="2 3">
    <name type="scientific">Rhizobium lusitanum</name>
    <dbReference type="NCBI Taxonomy" id="293958"/>
    <lineage>
        <taxon>Bacteria</taxon>
        <taxon>Pseudomonadati</taxon>
        <taxon>Pseudomonadota</taxon>
        <taxon>Alphaproteobacteria</taxon>
        <taxon>Hyphomicrobiales</taxon>
        <taxon>Rhizobiaceae</taxon>
        <taxon>Rhizobium/Agrobacterium group</taxon>
        <taxon>Rhizobium</taxon>
    </lineage>
</organism>
<reference evidence="3" key="1">
    <citation type="submission" date="2016-08" db="EMBL/GenBank/DDBJ databases">
        <authorList>
            <person name="Varghese N."/>
            <person name="Submissions Spin"/>
        </authorList>
    </citation>
    <scope>NUCLEOTIDE SEQUENCE [LARGE SCALE GENOMIC DNA]</scope>
    <source>
        <strain evidence="3">P1-7</strain>
    </source>
</reference>
<accession>A0A1C3XFN5</accession>
<dbReference type="AlphaFoldDB" id="A0A1C3XFN5"/>
<gene>
    <name evidence="2" type="ORF">GA0061101_1367</name>
</gene>
<protein>
    <submittedName>
        <fullName evidence="2">Uncharacterized protein</fullName>
    </submittedName>
</protein>
<keyword evidence="1" id="KW-1133">Transmembrane helix</keyword>
<feature type="transmembrane region" description="Helical" evidence="1">
    <location>
        <begin position="21"/>
        <end position="41"/>
    </location>
</feature>
<proteinExistence type="predicted"/>